<comment type="caution">
    <text evidence="3">The sequence shown here is derived from an EMBL/GenBank/DDBJ whole genome shotgun (WGS) entry which is preliminary data.</text>
</comment>
<gene>
    <name evidence="3" type="ORF">ACFFSY_11540</name>
</gene>
<feature type="transmembrane region" description="Helical" evidence="1">
    <location>
        <begin position="51"/>
        <end position="72"/>
    </location>
</feature>
<accession>A0ABV5KMW0</accession>
<dbReference type="Proteomes" id="UP001589747">
    <property type="component" value="Unassembled WGS sequence"/>
</dbReference>
<evidence type="ECO:0000256" key="1">
    <source>
        <dbReference type="SAM" id="Phobius"/>
    </source>
</evidence>
<evidence type="ECO:0000259" key="2">
    <source>
        <dbReference type="Pfam" id="PF19701"/>
    </source>
</evidence>
<keyword evidence="1" id="KW-0472">Membrane</keyword>
<keyword evidence="1" id="KW-0812">Transmembrane</keyword>
<sequence length="74" mass="8296">MEDRLLAALACLIPVVWGLLFILFPVFMYRTTAMNTLKKNPSRSDIRRCKVSGYVFLIVGVTLVIVAFLGGFTK</sequence>
<proteinExistence type="predicted"/>
<feature type="domain" description="DUF6199" evidence="2">
    <location>
        <begin position="10"/>
        <end position="66"/>
    </location>
</feature>
<protein>
    <recommendedName>
        <fullName evidence="2">DUF6199 domain-containing protein</fullName>
    </recommendedName>
</protein>
<evidence type="ECO:0000313" key="3">
    <source>
        <dbReference type="EMBL" id="MFB9326547.1"/>
    </source>
</evidence>
<keyword evidence="1" id="KW-1133">Transmembrane helix</keyword>
<organism evidence="3 4">
    <name type="scientific">Paenibacillus aurantiacus</name>
    <dbReference type="NCBI Taxonomy" id="1936118"/>
    <lineage>
        <taxon>Bacteria</taxon>
        <taxon>Bacillati</taxon>
        <taxon>Bacillota</taxon>
        <taxon>Bacilli</taxon>
        <taxon>Bacillales</taxon>
        <taxon>Paenibacillaceae</taxon>
        <taxon>Paenibacillus</taxon>
    </lineage>
</organism>
<reference evidence="3 4" key="1">
    <citation type="submission" date="2024-09" db="EMBL/GenBank/DDBJ databases">
        <authorList>
            <person name="Sun Q."/>
            <person name="Mori K."/>
        </authorList>
    </citation>
    <scope>NUCLEOTIDE SEQUENCE [LARGE SCALE GENOMIC DNA]</scope>
    <source>
        <strain evidence="3 4">TISTR 2452</strain>
    </source>
</reference>
<feature type="transmembrane region" description="Helical" evidence="1">
    <location>
        <begin position="6"/>
        <end position="30"/>
    </location>
</feature>
<name>A0ABV5KMW0_9BACL</name>
<keyword evidence="4" id="KW-1185">Reference proteome</keyword>
<evidence type="ECO:0000313" key="4">
    <source>
        <dbReference type="Proteomes" id="UP001589747"/>
    </source>
</evidence>
<dbReference type="RefSeq" id="WP_377493960.1">
    <property type="nucleotide sequence ID" value="NZ_JBHMDO010000021.1"/>
</dbReference>
<dbReference type="Pfam" id="PF19701">
    <property type="entry name" value="DUF6199"/>
    <property type="match status" value="1"/>
</dbReference>
<dbReference type="EMBL" id="JBHMDO010000021">
    <property type="protein sequence ID" value="MFB9326547.1"/>
    <property type="molecule type" value="Genomic_DNA"/>
</dbReference>
<dbReference type="InterPro" id="IPR045679">
    <property type="entry name" value="DUF6199"/>
</dbReference>